<comment type="caution">
    <text evidence="3">The sequence shown here is derived from an EMBL/GenBank/DDBJ whole genome shotgun (WGS) entry which is preliminary data.</text>
</comment>
<keyword evidence="1" id="KW-0059">Arsenical resistance</keyword>
<proteinExistence type="predicted"/>
<dbReference type="PANTHER" id="PTHR43428">
    <property type="entry name" value="ARSENATE REDUCTASE"/>
    <property type="match status" value="1"/>
</dbReference>
<dbReference type="PANTHER" id="PTHR43428:SF1">
    <property type="entry name" value="ARSENATE REDUCTASE"/>
    <property type="match status" value="1"/>
</dbReference>
<organism evidence="3 4">
    <name type="scientific">Kribbella lupini</name>
    <dbReference type="NCBI Taxonomy" id="291602"/>
    <lineage>
        <taxon>Bacteria</taxon>
        <taxon>Bacillati</taxon>
        <taxon>Actinomycetota</taxon>
        <taxon>Actinomycetes</taxon>
        <taxon>Propionibacteriales</taxon>
        <taxon>Kribbellaceae</taxon>
        <taxon>Kribbella</taxon>
    </lineage>
</organism>
<accession>A0ABP4LVX9</accession>
<dbReference type="InterPro" id="IPR023485">
    <property type="entry name" value="Ptyr_pPase"/>
</dbReference>
<gene>
    <name evidence="3" type="ORF">GCM10009741_36130</name>
</gene>
<dbReference type="InterPro" id="IPR036390">
    <property type="entry name" value="WH_DNA-bd_sf"/>
</dbReference>
<dbReference type="EMBL" id="BAAANC010000002">
    <property type="protein sequence ID" value="GAA1530885.1"/>
    <property type="molecule type" value="Genomic_DNA"/>
</dbReference>
<feature type="domain" description="HTH arsR-type" evidence="2">
    <location>
        <begin position="3"/>
        <end position="96"/>
    </location>
</feature>
<dbReference type="SMART" id="SM00226">
    <property type="entry name" value="LMWPc"/>
    <property type="match status" value="1"/>
</dbReference>
<reference evidence="4" key="1">
    <citation type="journal article" date="2019" name="Int. J. Syst. Evol. Microbiol.">
        <title>The Global Catalogue of Microorganisms (GCM) 10K type strain sequencing project: providing services to taxonomists for standard genome sequencing and annotation.</title>
        <authorList>
            <consortium name="The Broad Institute Genomics Platform"/>
            <consortium name="The Broad Institute Genome Sequencing Center for Infectious Disease"/>
            <person name="Wu L."/>
            <person name="Ma J."/>
        </authorList>
    </citation>
    <scope>NUCLEOTIDE SEQUENCE [LARGE SCALE GENOMIC DNA]</scope>
    <source>
        <strain evidence="4">JCM 14303</strain>
    </source>
</reference>
<dbReference type="PROSITE" id="PS50987">
    <property type="entry name" value="HTH_ARSR_2"/>
    <property type="match status" value="1"/>
</dbReference>
<dbReference type="InterPro" id="IPR001845">
    <property type="entry name" value="HTH_ArsR_DNA-bd_dom"/>
</dbReference>
<dbReference type="InterPro" id="IPR011991">
    <property type="entry name" value="ArsR-like_HTH"/>
</dbReference>
<dbReference type="Pfam" id="PF01451">
    <property type="entry name" value="LMWPc"/>
    <property type="match status" value="1"/>
</dbReference>
<evidence type="ECO:0000313" key="4">
    <source>
        <dbReference type="Proteomes" id="UP001500363"/>
    </source>
</evidence>
<dbReference type="InterPro" id="IPR036196">
    <property type="entry name" value="Ptyr_pPase_sf"/>
</dbReference>
<dbReference type="SUPFAM" id="SSF52788">
    <property type="entry name" value="Phosphotyrosine protein phosphatases I"/>
    <property type="match status" value="1"/>
</dbReference>
<evidence type="ECO:0000313" key="3">
    <source>
        <dbReference type="EMBL" id="GAA1530885.1"/>
    </source>
</evidence>
<keyword evidence="4" id="KW-1185">Reference proteome</keyword>
<dbReference type="Gene3D" id="1.10.10.10">
    <property type="entry name" value="Winged helix-like DNA-binding domain superfamily/Winged helix DNA-binding domain"/>
    <property type="match status" value="1"/>
</dbReference>
<dbReference type="RefSeq" id="WP_344175336.1">
    <property type="nucleotide sequence ID" value="NZ_BAAANC010000002.1"/>
</dbReference>
<evidence type="ECO:0000256" key="1">
    <source>
        <dbReference type="ARBA" id="ARBA00022849"/>
    </source>
</evidence>
<dbReference type="SMART" id="SM00418">
    <property type="entry name" value="HTH_ARSR"/>
    <property type="match status" value="1"/>
</dbReference>
<dbReference type="SUPFAM" id="SSF46785">
    <property type="entry name" value="Winged helix' DNA-binding domain"/>
    <property type="match status" value="1"/>
</dbReference>
<protein>
    <submittedName>
        <fullName evidence="3">Helix-turn-helix domain-containing protein</fullName>
    </submittedName>
</protein>
<sequence length="227" mass="24722">MSTEETSRVARARVHAALGDPARLAVVDALMVGDAAPSELGALLEMPTNLVAHHLKVLQDAGLVVRTRSEGDHRRTYVRLVPETLAIATSPSLTAASRVVFVCTHNSARSQLAAAIWARRSHVPVTSAGTRPAERVHPRALKVARRHGLETDTWRTAQVDEVVSTDDLVVAVCDIAYEDLPAEARPRVHWSVPDPARTNTDAAFEAAYSELERRIDRLAPLVAEARE</sequence>
<dbReference type="Proteomes" id="UP001500363">
    <property type="component" value="Unassembled WGS sequence"/>
</dbReference>
<evidence type="ECO:0000259" key="2">
    <source>
        <dbReference type="PROSITE" id="PS50987"/>
    </source>
</evidence>
<dbReference type="InterPro" id="IPR036388">
    <property type="entry name" value="WH-like_DNA-bd_sf"/>
</dbReference>
<dbReference type="Gene3D" id="3.40.50.2300">
    <property type="match status" value="1"/>
</dbReference>
<name>A0ABP4LVX9_9ACTN</name>
<dbReference type="Pfam" id="PF01022">
    <property type="entry name" value="HTH_5"/>
    <property type="match status" value="1"/>
</dbReference>
<dbReference type="CDD" id="cd00090">
    <property type="entry name" value="HTH_ARSR"/>
    <property type="match status" value="1"/>
</dbReference>